<feature type="chain" id="PRO_5046577180" evidence="2">
    <location>
        <begin position="26"/>
        <end position="333"/>
    </location>
</feature>
<dbReference type="EMBL" id="BAABHQ010000001">
    <property type="protein sequence ID" value="GAA4859797.1"/>
    <property type="molecule type" value="Genomic_DNA"/>
</dbReference>
<name>A0ABP9DTP2_9PSEU</name>
<protein>
    <submittedName>
        <fullName evidence="3">Uncharacterized protein</fullName>
    </submittedName>
</protein>
<dbReference type="RefSeq" id="WP_274231096.1">
    <property type="nucleotide sequence ID" value="NZ_BAABHQ010000001.1"/>
</dbReference>
<proteinExistence type="predicted"/>
<evidence type="ECO:0000313" key="3">
    <source>
        <dbReference type="EMBL" id="GAA4859797.1"/>
    </source>
</evidence>
<keyword evidence="2" id="KW-0732">Signal</keyword>
<feature type="region of interest" description="Disordered" evidence="1">
    <location>
        <begin position="241"/>
        <end position="333"/>
    </location>
</feature>
<feature type="compositionally biased region" description="Gly residues" evidence="1">
    <location>
        <begin position="262"/>
        <end position="271"/>
    </location>
</feature>
<evidence type="ECO:0000313" key="4">
    <source>
        <dbReference type="Proteomes" id="UP001500457"/>
    </source>
</evidence>
<keyword evidence="4" id="KW-1185">Reference proteome</keyword>
<organism evidence="3 4">
    <name type="scientific">Actinomycetospora straminea</name>
    <dbReference type="NCBI Taxonomy" id="663607"/>
    <lineage>
        <taxon>Bacteria</taxon>
        <taxon>Bacillati</taxon>
        <taxon>Actinomycetota</taxon>
        <taxon>Actinomycetes</taxon>
        <taxon>Pseudonocardiales</taxon>
        <taxon>Pseudonocardiaceae</taxon>
        <taxon>Actinomycetospora</taxon>
    </lineage>
</organism>
<reference evidence="4" key="1">
    <citation type="journal article" date="2019" name="Int. J. Syst. Evol. Microbiol.">
        <title>The Global Catalogue of Microorganisms (GCM) 10K type strain sequencing project: providing services to taxonomists for standard genome sequencing and annotation.</title>
        <authorList>
            <consortium name="The Broad Institute Genomics Platform"/>
            <consortium name="The Broad Institute Genome Sequencing Center for Infectious Disease"/>
            <person name="Wu L."/>
            <person name="Ma J."/>
        </authorList>
    </citation>
    <scope>NUCLEOTIDE SEQUENCE [LARGE SCALE GENOMIC DNA]</scope>
    <source>
        <strain evidence="4">JCM 17983</strain>
    </source>
</reference>
<accession>A0ABP9DTP2</accession>
<feature type="signal peptide" evidence="2">
    <location>
        <begin position="1"/>
        <end position="25"/>
    </location>
</feature>
<evidence type="ECO:0000256" key="2">
    <source>
        <dbReference type="SAM" id="SignalP"/>
    </source>
</evidence>
<evidence type="ECO:0000256" key="1">
    <source>
        <dbReference type="SAM" id="MobiDB-lite"/>
    </source>
</evidence>
<gene>
    <name evidence="3" type="ORF">GCM10023203_03550</name>
</gene>
<feature type="compositionally biased region" description="Basic and acidic residues" evidence="1">
    <location>
        <begin position="272"/>
        <end position="316"/>
    </location>
</feature>
<comment type="caution">
    <text evidence="3">The sequence shown here is derived from an EMBL/GenBank/DDBJ whole genome shotgun (WGS) entry which is preliminary data.</text>
</comment>
<dbReference type="Proteomes" id="UP001500457">
    <property type="component" value="Unassembled WGS sequence"/>
</dbReference>
<sequence>MVALAATGALIVGGGAAAMVGAGNAAPLPELPGAPSVPGVGTTYVLPDLAPFTRTATTGTSEVSEEFGAPMGGGEAALRLITPGGSDKAAIRTTEDGGTPLSAWTGAAYSAFQGEADVDIQFPSMQLVVDFAPDDPAVGFSTLTYEPANNPGDPTTAGEWHRYAAGAGLWCSTRAIPEVISEEQRNCSFGGAKPLAAYFTAHPTIRVDALVINQGSGNPGLDAAVDLVTTPTTTYDFELTEPELPEVPGTDPCEEPTVPGLPGEGGENGGNEGHENGGQDEPKGHENGHNGGHENGGNERHENGGKDEPEGHENGGHDNGGNEGHEPPQCSGS</sequence>